<evidence type="ECO:0000259" key="6">
    <source>
        <dbReference type="Pfam" id="PF03330"/>
    </source>
</evidence>
<evidence type="ECO:0000256" key="1">
    <source>
        <dbReference type="ARBA" id="ARBA00023239"/>
    </source>
</evidence>
<accession>A0A1G5DYE4</accession>
<proteinExistence type="inferred from homology"/>
<evidence type="ECO:0000256" key="2">
    <source>
        <dbReference type="ARBA" id="ARBA00023316"/>
    </source>
</evidence>
<organism evidence="7 8">
    <name type="scientific">Basfia succiniciproducens</name>
    <dbReference type="NCBI Taxonomy" id="653940"/>
    <lineage>
        <taxon>Bacteria</taxon>
        <taxon>Pseudomonadati</taxon>
        <taxon>Pseudomonadota</taxon>
        <taxon>Gammaproteobacteria</taxon>
        <taxon>Pasteurellales</taxon>
        <taxon>Pasteurellaceae</taxon>
        <taxon>Basfia</taxon>
    </lineage>
</organism>
<sequence length="195" mass="21323">MKLKFLLTVLLAVMTTACSASSNTAQVNNTKKHYGIAGPKLEHKGAAKSSNTYVVNGRKYTTQTSRNAKNYSKEGKASYYHNKFHGRRTASGEKYSNQQYTAAHKTLPLGSYALVTNLRNNKKVIVRINDRGPFSKTRIMDLSHAAANELGLIRAGVGNVRVEALHVDRSGQISGAGASTLVKNARTDEARDRIK</sequence>
<dbReference type="CDD" id="cd22268">
    <property type="entry name" value="DPBB_RlpA-like"/>
    <property type="match status" value="1"/>
</dbReference>
<comment type="similarity">
    <text evidence="3 4">Belongs to the RlpA family.</text>
</comment>
<keyword evidence="3 7" id="KW-0449">Lipoprotein</keyword>
<evidence type="ECO:0000256" key="5">
    <source>
        <dbReference type="SAM" id="SignalP"/>
    </source>
</evidence>
<keyword evidence="3" id="KW-0472">Membrane</keyword>
<dbReference type="SUPFAM" id="SSF50685">
    <property type="entry name" value="Barwin-like endoglucanases"/>
    <property type="match status" value="1"/>
</dbReference>
<feature type="domain" description="RlpA-like protein double-psi beta-barrel" evidence="6">
    <location>
        <begin position="73"/>
        <end position="162"/>
    </location>
</feature>
<dbReference type="EMBL" id="FMUQ01000015">
    <property type="protein sequence ID" value="SCY19744.1"/>
    <property type="molecule type" value="Genomic_DNA"/>
</dbReference>
<dbReference type="PANTHER" id="PTHR34183:SF1">
    <property type="entry name" value="ENDOLYTIC PEPTIDOGLYCAN TRANSGLYCOSYLASE RLPA"/>
    <property type="match status" value="1"/>
</dbReference>
<keyword evidence="3" id="KW-0564">Palmitate</keyword>
<dbReference type="Gene3D" id="2.40.40.10">
    <property type="entry name" value="RlpA-like domain"/>
    <property type="match status" value="1"/>
</dbReference>
<keyword evidence="8" id="KW-1185">Reference proteome</keyword>
<keyword evidence="1 3" id="KW-0456">Lyase</keyword>
<dbReference type="PROSITE" id="PS51257">
    <property type="entry name" value="PROKAR_LIPOPROTEIN"/>
    <property type="match status" value="1"/>
</dbReference>
<dbReference type="InterPro" id="IPR009009">
    <property type="entry name" value="RlpA-like_DPBB"/>
</dbReference>
<name>A0A1G5DYE4_9PAST</name>
<protein>
    <recommendedName>
        <fullName evidence="3">Endolytic peptidoglycan transglycosylase RlpA</fullName>
        <ecNumber evidence="3">4.2.2.-</ecNumber>
    </recommendedName>
</protein>
<dbReference type="HAMAP" id="MF_02071">
    <property type="entry name" value="RlpA"/>
    <property type="match status" value="1"/>
</dbReference>
<dbReference type="Proteomes" id="UP000199588">
    <property type="component" value="Unassembled WGS sequence"/>
</dbReference>
<dbReference type="EC" id="4.2.2.-" evidence="3"/>
<dbReference type="NCBIfam" id="TIGR00413">
    <property type="entry name" value="rlpA"/>
    <property type="match status" value="1"/>
</dbReference>
<dbReference type="InterPro" id="IPR012997">
    <property type="entry name" value="RplA"/>
</dbReference>
<evidence type="ECO:0000256" key="3">
    <source>
        <dbReference type="HAMAP-Rule" id="MF_02071"/>
    </source>
</evidence>
<evidence type="ECO:0000313" key="7">
    <source>
        <dbReference type="EMBL" id="SCY19744.1"/>
    </source>
</evidence>
<keyword evidence="5" id="KW-0732">Signal</keyword>
<gene>
    <name evidence="3" type="primary">rlpA</name>
    <name evidence="7" type="ORF">SAMN02910354_01812</name>
</gene>
<feature type="chain" id="PRO_5046215618" description="Endolytic peptidoglycan transglycosylase RlpA" evidence="5">
    <location>
        <begin position="21"/>
        <end position="195"/>
    </location>
</feature>
<comment type="function">
    <text evidence="3">Lytic transglycosylase with a strong preference for naked glycan strands that lack stem peptides.</text>
</comment>
<keyword evidence="3" id="KW-1003">Cell membrane</keyword>
<dbReference type="PANTHER" id="PTHR34183">
    <property type="entry name" value="ENDOLYTIC PEPTIDOGLYCAN TRANSGLYCOSYLASE RLPA"/>
    <property type="match status" value="1"/>
</dbReference>
<dbReference type="Pfam" id="PF03330">
    <property type="entry name" value="DPBB_1"/>
    <property type="match status" value="1"/>
</dbReference>
<dbReference type="RefSeq" id="WP_011200993.1">
    <property type="nucleotide sequence ID" value="NZ_CP015031.1"/>
</dbReference>
<evidence type="ECO:0000256" key="4">
    <source>
        <dbReference type="RuleBase" id="RU003495"/>
    </source>
</evidence>
<keyword evidence="2 3" id="KW-0961">Cell wall biogenesis/degradation</keyword>
<reference evidence="7 8" key="1">
    <citation type="submission" date="2016-10" db="EMBL/GenBank/DDBJ databases">
        <authorList>
            <person name="Varghese N."/>
            <person name="Submissions S."/>
        </authorList>
    </citation>
    <scope>NUCLEOTIDE SEQUENCE [LARGE SCALE GENOMIC DNA]</scope>
    <source>
        <strain evidence="7 8">DSM 22022</strain>
    </source>
</reference>
<evidence type="ECO:0000313" key="8">
    <source>
        <dbReference type="Proteomes" id="UP000199588"/>
    </source>
</evidence>
<feature type="signal peptide" evidence="5">
    <location>
        <begin position="1"/>
        <end position="20"/>
    </location>
</feature>
<comment type="subcellular location">
    <subcellularLocation>
        <location evidence="3">Cell membrane</location>
        <topology evidence="3">Lipid-anchor</topology>
    </subcellularLocation>
</comment>
<dbReference type="InterPro" id="IPR036908">
    <property type="entry name" value="RlpA-like_sf"/>
</dbReference>
<comment type="caution">
    <text evidence="7">The sequence shown here is derived from an EMBL/GenBank/DDBJ whole genome shotgun (WGS) entry which is preliminary data.</text>
</comment>
<dbReference type="InterPro" id="IPR034718">
    <property type="entry name" value="RlpA"/>
</dbReference>